<keyword evidence="2" id="KW-1185">Reference proteome</keyword>
<organism evidence="1 2">
    <name type="scientific">Glycine soja</name>
    <name type="common">Wild soybean</name>
    <dbReference type="NCBI Taxonomy" id="3848"/>
    <lineage>
        <taxon>Eukaryota</taxon>
        <taxon>Viridiplantae</taxon>
        <taxon>Streptophyta</taxon>
        <taxon>Embryophyta</taxon>
        <taxon>Tracheophyta</taxon>
        <taxon>Spermatophyta</taxon>
        <taxon>Magnoliopsida</taxon>
        <taxon>eudicotyledons</taxon>
        <taxon>Gunneridae</taxon>
        <taxon>Pentapetalae</taxon>
        <taxon>rosids</taxon>
        <taxon>fabids</taxon>
        <taxon>Fabales</taxon>
        <taxon>Fabaceae</taxon>
        <taxon>Papilionoideae</taxon>
        <taxon>50 kb inversion clade</taxon>
        <taxon>NPAAA clade</taxon>
        <taxon>indigoferoid/millettioid clade</taxon>
        <taxon>Phaseoleae</taxon>
        <taxon>Glycine</taxon>
        <taxon>Glycine subgen. Soja</taxon>
    </lineage>
</organism>
<gene>
    <name evidence="1" type="ORF">D0Y65_028533</name>
</gene>
<dbReference type="GO" id="GO:0003677">
    <property type="term" value="F:DNA binding"/>
    <property type="evidence" value="ECO:0007669"/>
    <property type="project" value="InterPro"/>
</dbReference>
<dbReference type="EMBL" id="QZWG01000010">
    <property type="protein sequence ID" value="RZB89825.1"/>
    <property type="molecule type" value="Genomic_DNA"/>
</dbReference>
<accession>A0A445IUQ6</accession>
<evidence type="ECO:0000313" key="2">
    <source>
        <dbReference type="Proteomes" id="UP000289340"/>
    </source>
</evidence>
<name>A0A445IUQ6_GLYSO</name>
<proteinExistence type="predicted"/>
<sequence length="83" mass="9212">MAFAVTPKIISARFERGNYGGGDRLRLKQVKCGIDGGVSNSNYVVPLDNFSNSSCITRPLAEILRDLNKRIPDTIVNWDNITQ</sequence>
<dbReference type="PANTHER" id="PTHR34050:SF3">
    <property type="entry name" value="DNA REPAIR RAD52-LIKE PROTEIN 2, CHLOROPLASTIC"/>
    <property type="match status" value="1"/>
</dbReference>
<protein>
    <submittedName>
        <fullName evidence="1">DNA repair RAD52-like protein 2, chloroplastic</fullName>
    </submittedName>
</protein>
<dbReference type="AlphaFoldDB" id="A0A445IUQ6"/>
<comment type="caution">
    <text evidence="1">The sequence shown here is derived from an EMBL/GenBank/DDBJ whole genome shotgun (WGS) entry which is preliminary data.</text>
</comment>
<dbReference type="GO" id="GO:0000724">
    <property type="term" value="P:double-strand break repair via homologous recombination"/>
    <property type="evidence" value="ECO:0007669"/>
    <property type="project" value="InterPro"/>
</dbReference>
<evidence type="ECO:0000313" key="1">
    <source>
        <dbReference type="EMBL" id="RZB89825.1"/>
    </source>
</evidence>
<dbReference type="PANTHER" id="PTHR34050">
    <property type="entry name" value="DNA REPAIR RAD52-LIKE PROTEIN 2, CHLOROPLASTIC"/>
    <property type="match status" value="1"/>
</dbReference>
<dbReference type="Proteomes" id="UP000289340">
    <property type="component" value="Chromosome 10"/>
</dbReference>
<dbReference type="InterPro" id="IPR037489">
    <property type="entry name" value="RAD52-like"/>
</dbReference>
<reference evidence="1 2" key="1">
    <citation type="submission" date="2018-09" db="EMBL/GenBank/DDBJ databases">
        <title>A high-quality reference genome of wild soybean provides a powerful tool to mine soybean genomes.</title>
        <authorList>
            <person name="Xie M."/>
            <person name="Chung C.Y.L."/>
            <person name="Li M.-W."/>
            <person name="Wong F.-L."/>
            <person name="Chan T.-F."/>
            <person name="Lam H.-M."/>
        </authorList>
    </citation>
    <scope>NUCLEOTIDE SEQUENCE [LARGE SCALE GENOMIC DNA]</scope>
    <source>
        <strain evidence="2">cv. W05</strain>
        <tissue evidence="1">Hypocotyl of etiolated seedlings</tissue>
    </source>
</reference>